<evidence type="ECO:0000313" key="3">
    <source>
        <dbReference type="Proteomes" id="UP001055439"/>
    </source>
</evidence>
<reference evidence="2" key="1">
    <citation type="submission" date="2022-05" db="EMBL/GenBank/DDBJ databases">
        <title>The Musa troglodytarum L. genome provides insights into the mechanism of non-climacteric behaviour and enrichment of carotenoids.</title>
        <authorList>
            <person name="Wang J."/>
        </authorList>
    </citation>
    <scope>NUCLEOTIDE SEQUENCE</scope>
    <source>
        <tissue evidence="2">Leaf</tissue>
    </source>
</reference>
<evidence type="ECO:0000256" key="1">
    <source>
        <dbReference type="SAM" id="MobiDB-lite"/>
    </source>
</evidence>
<dbReference type="InterPro" id="IPR025322">
    <property type="entry name" value="PADRE_dom"/>
</dbReference>
<accession>A0A9E7HGU6</accession>
<protein>
    <recommendedName>
        <fullName evidence="4">DUF4228 domain protein</fullName>
    </recommendedName>
</protein>
<evidence type="ECO:0008006" key="4">
    <source>
        <dbReference type="Google" id="ProtNLM"/>
    </source>
</evidence>
<dbReference type="Proteomes" id="UP001055439">
    <property type="component" value="Chromosome 8"/>
</dbReference>
<dbReference type="PANTHER" id="PTHR33052">
    <property type="entry name" value="DUF4228 DOMAIN PROTEIN-RELATED"/>
    <property type="match status" value="1"/>
</dbReference>
<feature type="region of interest" description="Disordered" evidence="1">
    <location>
        <begin position="204"/>
        <end position="240"/>
    </location>
</feature>
<dbReference type="EMBL" id="CP097510">
    <property type="protein sequence ID" value="URE34271.1"/>
    <property type="molecule type" value="Genomic_DNA"/>
</dbReference>
<sequence length="240" mass="26776">MGLKPLSLQMIPWCFHVAGATCHSSSSSWFDDDDDTAAESPKPSVRLVSPDGGIRLYHRWVSAAELMAAHPLHLLCPSDSFVIGEPIAALSPDDRLLPGHTYFLLPSRFFHSALSFASLAACFGGHKRSGVASLLQPIEIHKTAAGKLQVRVSDEYLERLRRAEEEEAAAERRGQRVCTTEELAKDYKQLVRCRSWKPKLETIKESERRRRSSAGAAFGRIGRRKKCGHLKNNRNKENKG</sequence>
<name>A0A9E7HGU6_9LILI</name>
<dbReference type="AlphaFoldDB" id="A0A9E7HGU6"/>
<evidence type="ECO:0000313" key="2">
    <source>
        <dbReference type="EMBL" id="URE34271.1"/>
    </source>
</evidence>
<proteinExistence type="predicted"/>
<dbReference type="OrthoDB" id="652082at2759"/>
<keyword evidence="3" id="KW-1185">Reference proteome</keyword>
<organism evidence="2 3">
    <name type="scientific">Musa troglodytarum</name>
    <name type="common">fe'i banana</name>
    <dbReference type="NCBI Taxonomy" id="320322"/>
    <lineage>
        <taxon>Eukaryota</taxon>
        <taxon>Viridiplantae</taxon>
        <taxon>Streptophyta</taxon>
        <taxon>Embryophyta</taxon>
        <taxon>Tracheophyta</taxon>
        <taxon>Spermatophyta</taxon>
        <taxon>Magnoliopsida</taxon>
        <taxon>Liliopsida</taxon>
        <taxon>Zingiberales</taxon>
        <taxon>Musaceae</taxon>
        <taxon>Musa</taxon>
    </lineage>
</organism>
<gene>
    <name evidence="2" type="ORF">MUK42_18794</name>
</gene>
<feature type="compositionally biased region" description="Basic residues" evidence="1">
    <location>
        <begin position="221"/>
        <end position="233"/>
    </location>
</feature>
<dbReference type="Pfam" id="PF14009">
    <property type="entry name" value="PADRE"/>
    <property type="match status" value="1"/>
</dbReference>